<dbReference type="InterPro" id="IPR036812">
    <property type="entry name" value="NAD(P)_OxRdtase_dom_sf"/>
</dbReference>
<dbReference type="PROSITE" id="PS00798">
    <property type="entry name" value="ALDOKETO_REDUCTASE_1"/>
    <property type="match status" value="1"/>
</dbReference>
<dbReference type="PROSITE" id="PS00063">
    <property type="entry name" value="ALDOKETO_REDUCTASE_3"/>
    <property type="match status" value="1"/>
</dbReference>
<dbReference type="SUPFAM" id="SSF51430">
    <property type="entry name" value="NAD(P)-linked oxidoreductase"/>
    <property type="match status" value="1"/>
</dbReference>
<evidence type="ECO:0000313" key="2">
    <source>
        <dbReference type="EMBL" id="KAL5106708.1"/>
    </source>
</evidence>
<proteinExistence type="predicted"/>
<protein>
    <submittedName>
        <fullName evidence="2">Prostaglandin F synthase 1</fullName>
    </submittedName>
</protein>
<comment type="caution">
    <text evidence="2">The sequence shown here is derived from an EMBL/GenBank/DDBJ whole genome shotgun (WGS) entry which is preliminary data.</text>
</comment>
<feature type="domain" description="NADP-dependent oxidoreductase" evidence="1">
    <location>
        <begin position="19"/>
        <end position="290"/>
    </location>
</feature>
<dbReference type="PROSITE" id="PS00062">
    <property type="entry name" value="ALDOKETO_REDUCTASE_2"/>
    <property type="match status" value="1"/>
</dbReference>
<dbReference type="InterPro" id="IPR018170">
    <property type="entry name" value="Aldo/ket_reductase_CS"/>
</dbReference>
<gene>
    <name evidence="2" type="ORF">TcWFU_003358</name>
</gene>
<evidence type="ECO:0000313" key="3">
    <source>
        <dbReference type="Proteomes" id="UP001651158"/>
    </source>
</evidence>
<name>A0ABR4QAV5_9CEST</name>
<dbReference type="PRINTS" id="PR00069">
    <property type="entry name" value="ALDKETRDTASE"/>
</dbReference>
<dbReference type="Proteomes" id="UP001651158">
    <property type="component" value="Unassembled WGS sequence"/>
</dbReference>
<organism evidence="2 3">
    <name type="scientific">Taenia crassiceps</name>
    <dbReference type="NCBI Taxonomy" id="6207"/>
    <lineage>
        <taxon>Eukaryota</taxon>
        <taxon>Metazoa</taxon>
        <taxon>Spiralia</taxon>
        <taxon>Lophotrochozoa</taxon>
        <taxon>Platyhelminthes</taxon>
        <taxon>Cestoda</taxon>
        <taxon>Eucestoda</taxon>
        <taxon>Cyclophyllidea</taxon>
        <taxon>Taeniidae</taxon>
        <taxon>Taenia</taxon>
    </lineage>
</organism>
<dbReference type="CDD" id="cd19071">
    <property type="entry name" value="AKR_AKR1-5-like"/>
    <property type="match status" value="1"/>
</dbReference>
<dbReference type="InterPro" id="IPR023210">
    <property type="entry name" value="NADP_OxRdtase_dom"/>
</dbReference>
<dbReference type="Pfam" id="PF00248">
    <property type="entry name" value="Aldo_ket_red"/>
    <property type="match status" value="1"/>
</dbReference>
<reference evidence="2 3" key="1">
    <citation type="journal article" date="2022" name="Front. Cell. Infect. Microbiol.">
        <title>The Genomes of Two Strains of Taenia crassiceps the Animal Model for the Study of Human Cysticercosis.</title>
        <authorList>
            <person name="Bobes R.J."/>
            <person name="Estrada K."/>
            <person name="Rios-Valencia D.G."/>
            <person name="Calderon-Gallegos A."/>
            <person name="de la Torre P."/>
            <person name="Carrero J.C."/>
            <person name="Sanchez-Flores A."/>
            <person name="Laclette J.P."/>
        </authorList>
    </citation>
    <scope>NUCLEOTIDE SEQUENCE [LARGE SCALE GENOMIC DNA]</scope>
    <source>
        <strain evidence="2">WFUcys</strain>
    </source>
</reference>
<accession>A0ABR4QAV5</accession>
<keyword evidence="3" id="KW-1185">Reference proteome</keyword>
<dbReference type="EMBL" id="JAKROA010000005">
    <property type="protein sequence ID" value="KAL5106708.1"/>
    <property type="molecule type" value="Genomic_DNA"/>
</dbReference>
<evidence type="ECO:0000259" key="1">
    <source>
        <dbReference type="Pfam" id="PF00248"/>
    </source>
</evidence>
<dbReference type="PANTHER" id="PTHR11732">
    <property type="entry name" value="ALDO/KETO REDUCTASE"/>
    <property type="match status" value="1"/>
</dbReference>
<dbReference type="Gene3D" id="3.20.20.100">
    <property type="entry name" value="NADP-dependent oxidoreductase domain"/>
    <property type="match status" value="1"/>
</dbReference>
<dbReference type="InterPro" id="IPR020471">
    <property type="entry name" value="AKR"/>
</dbReference>
<sequence>MFFNPDLSLNSGYKIPQLGFGTFDAPKEVVANAVELALSVGFRHIDGAKLYNNEKEVGDAIATSMKRLNLKREDIFITSKLWCDKHAPKDVREACETSMNDLGVQYLDLYLIHRPESFRTKDGGAFNNSDPDSIVFEDHKLEDTWEAMEELVHAGLVRSIGVSNFNKRQLERILASCRIPPAVNQIEVNIHWHNTKLIEFCQSKNILVEGYAPLGSTGFVKGQVRPVLEEANVAEIARRHKKTPAQVLLRHGLQRGIVVLVKSVTPERIRSNFDVFDFELTDEEMGKLNATGVNQRVFRALALVNHPEYAFKDDC</sequence>
<dbReference type="PIRSF" id="PIRSF000097">
    <property type="entry name" value="AKR"/>
    <property type="match status" value="1"/>
</dbReference>